<evidence type="ECO:0000259" key="2">
    <source>
        <dbReference type="PROSITE" id="PS51733"/>
    </source>
</evidence>
<evidence type="ECO:0000313" key="3">
    <source>
        <dbReference type="EMBL" id="CUQ14479.1"/>
    </source>
</evidence>
<gene>
    <name evidence="3" type="primary">birA</name>
    <name evidence="4" type="ORF">DXC40_01275</name>
    <name evidence="3" type="ORF">ERS852551_03304</name>
</gene>
<dbReference type="PANTHER" id="PTHR12835:SF5">
    <property type="entry name" value="BIOTIN--PROTEIN LIGASE"/>
    <property type="match status" value="1"/>
</dbReference>
<dbReference type="SUPFAM" id="SSF55681">
    <property type="entry name" value="Class II aaRS and biotin synthetases"/>
    <property type="match status" value="1"/>
</dbReference>
<accession>A0A174U648</accession>
<dbReference type="GO" id="GO:0005737">
    <property type="term" value="C:cytoplasm"/>
    <property type="evidence" value="ECO:0007669"/>
    <property type="project" value="TreeGrafter"/>
</dbReference>
<evidence type="ECO:0000313" key="4">
    <source>
        <dbReference type="EMBL" id="RGE69726.1"/>
    </source>
</evidence>
<dbReference type="Gene3D" id="2.30.30.100">
    <property type="match status" value="1"/>
</dbReference>
<dbReference type="AlphaFoldDB" id="A0A174U648"/>
<name>A0A174U648_9FIRM</name>
<evidence type="ECO:0000313" key="6">
    <source>
        <dbReference type="Proteomes" id="UP000260828"/>
    </source>
</evidence>
<organism evidence="3 5">
    <name type="scientific">Anaerotruncus colihominis</name>
    <dbReference type="NCBI Taxonomy" id="169435"/>
    <lineage>
        <taxon>Bacteria</taxon>
        <taxon>Bacillati</taxon>
        <taxon>Bacillota</taxon>
        <taxon>Clostridia</taxon>
        <taxon>Eubacteriales</taxon>
        <taxon>Oscillospiraceae</taxon>
        <taxon>Anaerotruncus</taxon>
    </lineage>
</organism>
<keyword evidence="1 4" id="KW-0436">Ligase</keyword>
<dbReference type="EMBL" id="CZBE01000029">
    <property type="protein sequence ID" value="CUQ14479.1"/>
    <property type="molecule type" value="Genomic_DNA"/>
</dbReference>
<dbReference type="PROSITE" id="PS51733">
    <property type="entry name" value="BPL_LPL_CATALYTIC"/>
    <property type="match status" value="1"/>
</dbReference>
<sequence length="259" mass="27818">MEEMEAAGRFTTGPWGAPLYCYESLGSTNDEAKRLARAGAPHGTAVTARRQTAGKGRLGRSFYSPANAGMYVSVVLRPQIPAEQSLLITSAAAVAAARAIERVSGVEVKIKWVNDLYFTGKKLCGILSEASLSADGRPEFIIVGIGVNLTRESFPPQLQEITTSILESGGRPVTPQVLLEETVRELLGVCGQLEERSFLSEYRARSCVIGKQVRLVGGGNDRMVYALGIDDNAHLVVQSPKGECFTVGSGEISIKGDWR</sequence>
<dbReference type="Proteomes" id="UP000260828">
    <property type="component" value="Unassembled WGS sequence"/>
</dbReference>
<reference evidence="3 5" key="1">
    <citation type="submission" date="2015-09" db="EMBL/GenBank/DDBJ databases">
        <authorList>
            <consortium name="Pathogen Informatics"/>
        </authorList>
    </citation>
    <scope>NUCLEOTIDE SEQUENCE [LARGE SCALE GENOMIC DNA]</scope>
    <source>
        <strain evidence="3 5">2789STDY5834939</strain>
    </source>
</reference>
<evidence type="ECO:0000313" key="5">
    <source>
        <dbReference type="Proteomes" id="UP000095765"/>
    </source>
</evidence>
<dbReference type="NCBIfam" id="TIGR00121">
    <property type="entry name" value="birA_ligase"/>
    <property type="match status" value="1"/>
</dbReference>
<dbReference type="Gene3D" id="3.30.930.10">
    <property type="entry name" value="Bira Bifunctional Protein, Domain 2"/>
    <property type="match status" value="1"/>
</dbReference>
<dbReference type="GO" id="GO:0004077">
    <property type="term" value="F:biotin--[biotin carboxyl-carrier protein] ligase activity"/>
    <property type="evidence" value="ECO:0007669"/>
    <property type="project" value="UniProtKB-EC"/>
</dbReference>
<reference evidence="4 6" key="2">
    <citation type="submission" date="2018-08" db="EMBL/GenBank/DDBJ databases">
        <title>A genome reference for cultivated species of the human gut microbiota.</title>
        <authorList>
            <person name="Zou Y."/>
            <person name="Xue W."/>
            <person name="Luo G."/>
        </authorList>
    </citation>
    <scope>NUCLEOTIDE SEQUENCE [LARGE SCALE GENOMIC DNA]</scope>
    <source>
        <strain evidence="4 6">TF05-12AC</strain>
    </source>
</reference>
<dbReference type="Pfam" id="PF03099">
    <property type="entry name" value="BPL_LplA_LipB"/>
    <property type="match status" value="1"/>
</dbReference>
<dbReference type="CDD" id="cd16442">
    <property type="entry name" value="BPL"/>
    <property type="match status" value="1"/>
</dbReference>
<protein>
    <submittedName>
        <fullName evidence="3">Bifunctional protein BirA</fullName>
    </submittedName>
    <submittedName>
        <fullName evidence="4">Biotin--[acetyl-CoA-carboxylase] ligase</fullName>
        <ecNumber evidence="4">6.3.4.15</ecNumber>
    </submittedName>
</protein>
<dbReference type="OrthoDB" id="9807064at2"/>
<dbReference type="EMBL" id="QVME01000001">
    <property type="protein sequence ID" value="RGE69726.1"/>
    <property type="molecule type" value="Genomic_DNA"/>
</dbReference>
<evidence type="ECO:0000256" key="1">
    <source>
        <dbReference type="ARBA" id="ARBA00022598"/>
    </source>
</evidence>
<feature type="domain" description="BPL/LPL catalytic" evidence="2">
    <location>
        <begin position="4"/>
        <end position="194"/>
    </location>
</feature>
<dbReference type="GO" id="GO:0016740">
    <property type="term" value="F:transferase activity"/>
    <property type="evidence" value="ECO:0007669"/>
    <property type="project" value="UniProtKB-ARBA"/>
</dbReference>
<dbReference type="InterPro" id="IPR004143">
    <property type="entry name" value="BPL_LPL_catalytic"/>
</dbReference>
<dbReference type="InterPro" id="IPR045864">
    <property type="entry name" value="aa-tRNA-synth_II/BPL/LPL"/>
</dbReference>
<dbReference type="PANTHER" id="PTHR12835">
    <property type="entry name" value="BIOTIN PROTEIN LIGASE"/>
    <property type="match status" value="1"/>
</dbReference>
<dbReference type="Proteomes" id="UP000095765">
    <property type="component" value="Unassembled WGS sequence"/>
</dbReference>
<dbReference type="EC" id="6.3.4.15" evidence="4"/>
<dbReference type="GO" id="GO:0009249">
    <property type="term" value="P:protein lipoylation"/>
    <property type="evidence" value="ECO:0007669"/>
    <property type="project" value="UniProtKB-ARBA"/>
</dbReference>
<dbReference type="InterPro" id="IPR004408">
    <property type="entry name" value="Biotin_CoA_COase_ligase"/>
</dbReference>
<proteinExistence type="predicted"/>